<evidence type="ECO:0000256" key="7">
    <source>
        <dbReference type="SAM" id="Phobius"/>
    </source>
</evidence>
<comment type="caution">
    <text evidence="8">The sequence shown here is derived from an EMBL/GenBank/DDBJ whole genome shotgun (WGS) entry which is preliminary data.</text>
</comment>
<evidence type="ECO:0000256" key="6">
    <source>
        <dbReference type="ARBA" id="ARBA00023136"/>
    </source>
</evidence>
<keyword evidence="4" id="KW-0813">Transport</keyword>
<dbReference type="Pfam" id="PF01810">
    <property type="entry name" value="LysE"/>
    <property type="match status" value="1"/>
</dbReference>
<feature type="transmembrane region" description="Helical" evidence="7">
    <location>
        <begin position="41"/>
        <end position="64"/>
    </location>
</feature>
<keyword evidence="3 7" id="KW-0812">Transmembrane</keyword>
<evidence type="ECO:0000313" key="8">
    <source>
        <dbReference type="EMBL" id="NIF22225.1"/>
    </source>
</evidence>
<keyword evidence="6 7" id="KW-0472">Membrane</keyword>
<evidence type="ECO:0000256" key="4">
    <source>
        <dbReference type="ARBA" id="ARBA00022970"/>
    </source>
</evidence>
<comment type="subcellular location">
    <subcellularLocation>
        <location evidence="1">Cell membrane</location>
        <topology evidence="1">Multi-pass membrane protein</topology>
    </subcellularLocation>
</comment>
<proteinExistence type="predicted"/>
<keyword evidence="5 7" id="KW-1133">Transmembrane helix</keyword>
<feature type="transmembrane region" description="Helical" evidence="7">
    <location>
        <begin position="143"/>
        <end position="164"/>
    </location>
</feature>
<organism evidence="8 9">
    <name type="scientific">Candidatus Pantoea multigeneris</name>
    <dbReference type="NCBI Taxonomy" id="2608357"/>
    <lineage>
        <taxon>Bacteria</taxon>
        <taxon>Pseudomonadati</taxon>
        <taxon>Pseudomonadota</taxon>
        <taxon>Gammaproteobacteria</taxon>
        <taxon>Enterobacterales</taxon>
        <taxon>Erwiniaceae</taxon>
        <taxon>Pantoea</taxon>
    </lineage>
</organism>
<dbReference type="InterPro" id="IPR001123">
    <property type="entry name" value="LeuE-type"/>
</dbReference>
<dbReference type="Proteomes" id="UP001515683">
    <property type="component" value="Unassembled WGS sequence"/>
</dbReference>
<keyword evidence="4" id="KW-0029">Amino-acid transport</keyword>
<feature type="transmembrane region" description="Helical" evidence="7">
    <location>
        <begin position="71"/>
        <end position="91"/>
    </location>
</feature>
<evidence type="ECO:0000256" key="2">
    <source>
        <dbReference type="ARBA" id="ARBA00022475"/>
    </source>
</evidence>
<feature type="transmembrane region" description="Helical" evidence="7">
    <location>
        <begin position="176"/>
        <end position="197"/>
    </location>
</feature>
<gene>
    <name evidence="8" type="ORF">F3J40_11510</name>
</gene>
<keyword evidence="9" id="KW-1185">Reference proteome</keyword>
<evidence type="ECO:0000313" key="9">
    <source>
        <dbReference type="Proteomes" id="UP001515683"/>
    </source>
</evidence>
<dbReference type="RefSeq" id="WP_167014737.1">
    <property type="nucleotide sequence ID" value="NZ_VWXF01000004.1"/>
</dbReference>
<reference evidence="8 9" key="1">
    <citation type="journal article" date="2019" name="bioRxiv">
        <title>Bacteria contribute to plant secondary compound degradation in a generalist herbivore system.</title>
        <authorList>
            <person name="Francoeur C.B."/>
            <person name="Khadempour L."/>
            <person name="Moreira-Soto R.D."/>
            <person name="Gotting K."/>
            <person name="Book A.J."/>
            <person name="Pinto-Tomas A.A."/>
            <person name="Keefover-Ring K."/>
            <person name="Currie C.R."/>
        </authorList>
    </citation>
    <scope>NUCLEOTIDE SEQUENCE [LARGE SCALE GENOMIC DNA]</scope>
    <source>
        <strain evidence="8">Acro-835</strain>
    </source>
</reference>
<name>A0ABX0RG47_9GAMM</name>
<accession>A0ABX0RG47</accession>
<sequence>MNIALLLAYFTATLLLLLTPGPVVALVTGTALAQGPRRAFATAIGTNMASLVLIALAALTLAGVVALEGRWLAVLGTVGSLYIGSMAWSALRSAPDDTGLQPGLRGGWLRGFLTAIANPKDILFFAAFFPQFIAITPDLTRSLIWLTLVWLVVDLGILSLLILLVRRWLPGRRSPLLARISALFLLLIAVAGVIYNLRELI</sequence>
<dbReference type="PANTHER" id="PTHR30086:SF20">
    <property type="entry name" value="ARGININE EXPORTER PROTEIN ARGO-RELATED"/>
    <property type="match status" value="1"/>
</dbReference>
<evidence type="ECO:0000256" key="5">
    <source>
        <dbReference type="ARBA" id="ARBA00022989"/>
    </source>
</evidence>
<evidence type="ECO:0000256" key="1">
    <source>
        <dbReference type="ARBA" id="ARBA00004651"/>
    </source>
</evidence>
<protein>
    <submittedName>
        <fullName evidence="8">LysE family translocator</fullName>
    </submittedName>
</protein>
<dbReference type="EMBL" id="VWXF01000004">
    <property type="protein sequence ID" value="NIF22225.1"/>
    <property type="molecule type" value="Genomic_DNA"/>
</dbReference>
<evidence type="ECO:0000256" key="3">
    <source>
        <dbReference type="ARBA" id="ARBA00022692"/>
    </source>
</evidence>
<keyword evidence="2" id="KW-1003">Cell membrane</keyword>
<dbReference type="PANTHER" id="PTHR30086">
    <property type="entry name" value="ARGININE EXPORTER PROTEIN ARGO"/>
    <property type="match status" value="1"/>
</dbReference>